<dbReference type="RefSeq" id="XP_018329508.1">
    <property type="nucleotide sequence ID" value="XM_018474006.2"/>
</dbReference>
<proteinExistence type="predicted"/>
<dbReference type="PANTHER" id="PTHR11324:SF16">
    <property type="entry name" value="PDZ DOMAIN-CONTAINING PROTEIN 2"/>
    <property type="match status" value="1"/>
</dbReference>
<feature type="region of interest" description="Disordered" evidence="1">
    <location>
        <begin position="104"/>
        <end position="132"/>
    </location>
</feature>
<dbReference type="Pfam" id="PF00595">
    <property type="entry name" value="PDZ"/>
    <property type="match status" value="2"/>
</dbReference>
<keyword evidence="2" id="KW-0472">Membrane</keyword>
<feature type="domain" description="PDZ" evidence="3">
    <location>
        <begin position="579"/>
        <end position="653"/>
    </location>
</feature>
<sequence>MSDFMFVFVYVFHFAGIILCIQQAMRWFRKQGGAPRLISLSPLRNDSQRSDLTKEDLETPKRQIKHKSRQDKSPGPWARNKISNRNETNCYNVEESVVFTEKCSRKRNKSRTRNSSGSIADDGHSREKRNPLLDKVKNTKLSCFRSASNASQLENPSTSSACSSKTLEEKSELKTTLCEYSDFDKAHVVQPDDLLFDTLPKSSCFSAKLRAISEKYLQSSTNRFLTKLYKTQVGFSSESSVSKSCKKKAVSAKLRSFSYGALPGVEEFQKKHNPLFHEDESHILDDTEDQLVLMDNEETDSGIIVTDSASSSFLENESFRCGSSASNGNYSLVETKNAHYLDCDNLNSRLLPDVTPPLPCKDISKKSKTFLVRLQKNCPTEDIGVIIATPKKYRNGFVIVQIVPGTIADRNDSLTIGDKIININGVWLTGITVHEAQQALETASLTIDLIVSRTVSNNQARPRPLGIIESSVDYENVTFPKTNPAELTPVSALKRRQPVFQKNSANQSNSSKMSRRSLASYSDQNNQQERHSDRSYQEPSENYSSCLYINKNEVHDITATTNFCTLPRRPRSTVCTFHTFILEKGPGKKALGFTIVGGRDSPKGAIGIFVKTILENGQAAEDGRLRAGDEILAVNGHVCHDISHAEAVLLFKSIKSGPVALHICRRTRNKSMSTKAMSCTDIIQSSVNPTA</sequence>
<keyword evidence="4" id="KW-1185">Reference proteome</keyword>
<feature type="compositionally biased region" description="Basic and acidic residues" evidence="1">
    <location>
        <begin position="46"/>
        <end position="61"/>
    </location>
</feature>
<dbReference type="InParanoid" id="A0A1W4XAS2"/>
<feature type="domain" description="PDZ" evidence="3">
    <location>
        <begin position="371"/>
        <end position="455"/>
    </location>
</feature>
<dbReference type="Gene3D" id="2.30.42.10">
    <property type="match status" value="2"/>
</dbReference>
<dbReference type="KEGG" id="apln:108739905"/>
<accession>A0A1W4XAS2</accession>
<dbReference type="OrthoDB" id="6022711at2759"/>
<gene>
    <name evidence="5" type="primary">LOC108739905</name>
</gene>
<keyword evidence="2" id="KW-0812">Transmembrane</keyword>
<feature type="region of interest" description="Disordered" evidence="1">
    <location>
        <begin position="486"/>
        <end position="539"/>
    </location>
</feature>
<dbReference type="CDD" id="cd00136">
    <property type="entry name" value="PDZ_canonical"/>
    <property type="match status" value="1"/>
</dbReference>
<dbReference type="InterPro" id="IPR001478">
    <property type="entry name" value="PDZ"/>
</dbReference>
<dbReference type="SMART" id="SM00228">
    <property type="entry name" value="PDZ"/>
    <property type="match status" value="2"/>
</dbReference>
<dbReference type="SUPFAM" id="SSF50156">
    <property type="entry name" value="PDZ domain-like"/>
    <property type="match status" value="2"/>
</dbReference>
<reference evidence="5" key="1">
    <citation type="submission" date="2025-08" db="UniProtKB">
        <authorList>
            <consortium name="RefSeq"/>
        </authorList>
    </citation>
    <scope>IDENTIFICATION</scope>
    <source>
        <tissue evidence="5">Entire body</tissue>
    </source>
</reference>
<evidence type="ECO:0000313" key="4">
    <source>
        <dbReference type="Proteomes" id="UP000192223"/>
    </source>
</evidence>
<feature type="region of interest" description="Disordered" evidence="1">
    <location>
        <begin position="39"/>
        <end position="83"/>
    </location>
</feature>
<evidence type="ECO:0000256" key="1">
    <source>
        <dbReference type="SAM" id="MobiDB-lite"/>
    </source>
</evidence>
<evidence type="ECO:0000313" key="5">
    <source>
        <dbReference type="RefSeq" id="XP_018329508.1"/>
    </source>
</evidence>
<dbReference type="AlphaFoldDB" id="A0A1W4XAS2"/>
<dbReference type="CDD" id="cd06759">
    <property type="entry name" value="PDZ3_PDZD2-PDZ1_hPro-IL-16-like"/>
    <property type="match status" value="1"/>
</dbReference>
<feature type="compositionally biased region" description="Polar residues" evidence="1">
    <location>
        <begin position="517"/>
        <end position="527"/>
    </location>
</feature>
<dbReference type="InterPro" id="IPR036034">
    <property type="entry name" value="PDZ_sf"/>
</dbReference>
<dbReference type="STRING" id="224129.A0A1W4XAS2"/>
<dbReference type="Proteomes" id="UP000192223">
    <property type="component" value="Unplaced"/>
</dbReference>
<protein>
    <submittedName>
        <fullName evidence="5">InaD-like protein</fullName>
    </submittedName>
</protein>
<feature type="compositionally biased region" description="Basic and acidic residues" evidence="1">
    <location>
        <begin position="121"/>
        <end position="132"/>
    </location>
</feature>
<dbReference type="PANTHER" id="PTHR11324">
    <property type="entry name" value="IL16-RELATED"/>
    <property type="match status" value="1"/>
</dbReference>
<organism evidence="4 5">
    <name type="scientific">Agrilus planipennis</name>
    <name type="common">Emerald ash borer</name>
    <name type="synonym">Agrilus marcopoli</name>
    <dbReference type="NCBI Taxonomy" id="224129"/>
    <lineage>
        <taxon>Eukaryota</taxon>
        <taxon>Metazoa</taxon>
        <taxon>Ecdysozoa</taxon>
        <taxon>Arthropoda</taxon>
        <taxon>Hexapoda</taxon>
        <taxon>Insecta</taxon>
        <taxon>Pterygota</taxon>
        <taxon>Neoptera</taxon>
        <taxon>Endopterygota</taxon>
        <taxon>Coleoptera</taxon>
        <taxon>Polyphaga</taxon>
        <taxon>Elateriformia</taxon>
        <taxon>Buprestoidea</taxon>
        <taxon>Buprestidae</taxon>
        <taxon>Agrilinae</taxon>
        <taxon>Agrilus</taxon>
    </lineage>
</organism>
<dbReference type="GeneID" id="108739905"/>
<evidence type="ECO:0000259" key="3">
    <source>
        <dbReference type="PROSITE" id="PS50106"/>
    </source>
</evidence>
<feature type="transmembrane region" description="Helical" evidence="2">
    <location>
        <begin position="6"/>
        <end position="28"/>
    </location>
</feature>
<keyword evidence="2" id="KW-1133">Transmembrane helix</keyword>
<dbReference type="PROSITE" id="PS50106">
    <property type="entry name" value="PDZ"/>
    <property type="match status" value="2"/>
</dbReference>
<feature type="compositionally biased region" description="Low complexity" evidence="1">
    <location>
        <begin position="501"/>
        <end position="512"/>
    </location>
</feature>
<evidence type="ECO:0000256" key="2">
    <source>
        <dbReference type="SAM" id="Phobius"/>
    </source>
</evidence>
<name>A0A1W4XAS2_AGRPL</name>